<protein>
    <submittedName>
        <fullName evidence="1">Uncharacterized protein</fullName>
    </submittedName>
</protein>
<sequence>MTATGTAQIYMMFLTKYFSQLHDFLQTRHHAARIVLKISQLTTIKLLPAERAAIGQVVCQGSPDFHGKAELL</sequence>
<reference evidence="2" key="1">
    <citation type="journal article" date="2019" name="Int. J. Syst. Evol. Microbiol.">
        <title>The Global Catalogue of Microorganisms (GCM) 10K type strain sequencing project: providing services to taxonomists for standard genome sequencing and annotation.</title>
        <authorList>
            <consortium name="The Broad Institute Genomics Platform"/>
            <consortium name="The Broad Institute Genome Sequencing Center for Infectious Disease"/>
            <person name="Wu L."/>
            <person name="Ma J."/>
        </authorList>
    </citation>
    <scope>NUCLEOTIDE SEQUENCE [LARGE SCALE GENOMIC DNA]</scope>
    <source>
        <strain evidence="2">CGMCC 1.15731</strain>
    </source>
</reference>
<dbReference type="EMBL" id="JBHSEL010000048">
    <property type="protein sequence ID" value="MFC4624846.1"/>
    <property type="molecule type" value="Genomic_DNA"/>
</dbReference>
<organism evidence="1 2">
    <name type="scientific">Daeguia caeni</name>
    <dbReference type="NCBI Taxonomy" id="439612"/>
    <lineage>
        <taxon>Bacteria</taxon>
        <taxon>Pseudomonadati</taxon>
        <taxon>Pseudomonadota</taxon>
        <taxon>Alphaproteobacteria</taxon>
        <taxon>Hyphomicrobiales</taxon>
        <taxon>Brucellaceae</taxon>
        <taxon>Daeguia</taxon>
    </lineage>
</organism>
<dbReference type="Proteomes" id="UP001596042">
    <property type="component" value="Unassembled WGS sequence"/>
</dbReference>
<evidence type="ECO:0000313" key="1">
    <source>
        <dbReference type="EMBL" id="MFC4624846.1"/>
    </source>
</evidence>
<accession>A0ABV9H5R2</accession>
<keyword evidence="2" id="KW-1185">Reference proteome</keyword>
<proteinExistence type="predicted"/>
<evidence type="ECO:0000313" key="2">
    <source>
        <dbReference type="Proteomes" id="UP001596042"/>
    </source>
</evidence>
<dbReference type="RefSeq" id="WP_374832947.1">
    <property type="nucleotide sequence ID" value="NZ_JBHEEZ010000019.1"/>
</dbReference>
<name>A0ABV9H5R2_9HYPH</name>
<comment type="caution">
    <text evidence="1">The sequence shown here is derived from an EMBL/GenBank/DDBJ whole genome shotgun (WGS) entry which is preliminary data.</text>
</comment>
<gene>
    <name evidence="1" type="ORF">ACFO1V_06355</name>
</gene>